<dbReference type="Pfam" id="PF00903">
    <property type="entry name" value="Glyoxalase"/>
    <property type="match status" value="1"/>
</dbReference>
<dbReference type="Proteomes" id="UP001378956">
    <property type="component" value="Unassembled WGS sequence"/>
</dbReference>
<accession>A0ABU8NJQ8</accession>
<evidence type="ECO:0000313" key="3">
    <source>
        <dbReference type="Proteomes" id="UP001378956"/>
    </source>
</evidence>
<dbReference type="EMBL" id="JBBEUB010000002">
    <property type="protein sequence ID" value="MEJ2902487.1"/>
    <property type="molecule type" value="Genomic_DNA"/>
</dbReference>
<dbReference type="PROSITE" id="PS51819">
    <property type="entry name" value="VOC"/>
    <property type="match status" value="1"/>
</dbReference>
<organism evidence="2 3">
    <name type="scientific">Pedobacter panaciterrae</name>
    <dbReference type="NCBI Taxonomy" id="363849"/>
    <lineage>
        <taxon>Bacteria</taxon>
        <taxon>Pseudomonadati</taxon>
        <taxon>Bacteroidota</taxon>
        <taxon>Sphingobacteriia</taxon>
        <taxon>Sphingobacteriales</taxon>
        <taxon>Sphingobacteriaceae</taxon>
        <taxon>Pedobacter</taxon>
    </lineage>
</organism>
<sequence length="132" mass="15256">MMRTQINAVTIAAQDLLKLKTFYIDTFGWEIQSESTDIVMFRLKHGLLLSIYQAEDHARYLGSEPVTTEILPKVYLTIYTGSLKETDELFMELESKQVNIIKKPAKVFWGGYAGIIADPEHNYWEICFNPFI</sequence>
<dbReference type="InterPro" id="IPR004360">
    <property type="entry name" value="Glyas_Fos-R_dOase_dom"/>
</dbReference>
<protein>
    <submittedName>
        <fullName evidence="2">VOC family protein</fullName>
    </submittedName>
</protein>
<dbReference type="RefSeq" id="WP_216854477.1">
    <property type="nucleotide sequence ID" value="NZ_CBFGNQ010000002.1"/>
</dbReference>
<keyword evidence="3" id="KW-1185">Reference proteome</keyword>
<evidence type="ECO:0000313" key="2">
    <source>
        <dbReference type="EMBL" id="MEJ2902487.1"/>
    </source>
</evidence>
<evidence type="ECO:0000259" key="1">
    <source>
        <dbReference type="PROSITE" id="PS51819"/>
    </source>
</evidence>
<dbReference type="PANTHER" id="PTHR36503:SF1">
    <property type="entry name" value="BLR2520 PROTEIN"/>
    <property type="match status" value="1"/>
</dbReference>
<gene>
    <name evidence="2" type="ORF">WAE58_08615</name>
</gene>
<dbReference type="PANTHER" id="PTHR36503">
    <property type="entry name" value="BLR2520 PROTEIN"/>
    <property type="match status" value="1"/>
</dbReference>
<feature type="domain" description="VOC" evidence="1">
    <location>
        <begin position="5"/>
        <end position="129"/>
    </location>
</feature>
<dbReference type="InterPro" id="IPR037523">
    <property type="entry name" value="VOC_core"/>
</dbReference>
<name>A0ABU8NJQ8_9SPHI</name>
<comment type="caution">
    <text evidence="2">The sequence shown here is derived from an EMBL/GenBank/DDBJ whole genome shotgun (WGS) entry which is preliminary data.</text>
</comment>
<proteinExistence type="predicted"/>
<reference evidence="2 3" key="1">
    <citation type="submission" date="2024-03" db="EMBL/GenBank/DDBJ databases">
        <title>Sequence of Lycoming College Course Isolates.</title>
        <authorList>
            <person name="Plotts O."/>
            <person name="Newman J."/>
        </authorList>
    </citation>
    <scope>NUCLEOTIDE SEQUENCE [LARGE SCALE GENOMIC DNA]</scope>
    <source>
        <strain evidence="2 3">CJB-3</strain>
    </source>
</reference>